<organism evidence="1">
    <name type="scientific">Sylvanvirus sp</name>
    <dbReference type="NCBI Taxonomy" id="2487774"/>
    <lineage>
        <taxon>Viruses</taxon>
    </lineage>
</organism>
<protein>
    <submittedName>
        <fullName evidence="1">Uncharacterized protein</fullName>
    </submittedName>
</protein>
<sequence length="121" mass="14562">MSVFREELEIWYIKLQKSIERMESIDRDNDKLYNSVVEQIQIQGQITEPLDHLMELIHDKLHHIQDFFQASLGLFSVFSFLQRISHTPCSQLISSRRLMLFHFVKEHINQLISFSYTMQYI</sequence>
<gene>
    <name evidence="1" type="ORF">Sylvanvirus11_6</name>
</gene>
<dbReference type="EMBL" id="MK072517">
    <property type="protein sequence ID" value="AYV86843.1"/>
    <property type="molecule type" value="Genomic_DNA"/>
</dbReference>
<proteinExistence type="predicted"/>
<reference evidence="1" key="1">
    <citation type="submission" date="2018-10" db="EMBL/GenBank/DDBJ databases">
        <title>Hidden diversity of soil giant viruses.</title>
        <authorList>
            <person name="Schulz F."/>
            <person name="Alteio L."/>
            <person name="Goudeau D."/>
            <person name="Ryan E.M."/>
            <person name="Malmstrom R.R."/>
            <person name="Blanchard J."/>
            <person name="Woyke T."/>
        </authorList>
    </citation>
    <scope>NUCLEOTIDE SEQUENCE</scope>
    <source>
        <strain evidence="1">SYV1</strain>
    </source>
</reference>
<accession>A0A3G5AKL1</accession>
<evidence type="ECO:0000313" key="1">
    <source>
        <dbReference type="EMBL" id="AYV86843.1"/>
    </source>
</evidence>
<name>A0A3G5AKL1_9VIRU</name>